<protein>
    <submittedName>
        <fullName evidence="2">Thioredoxin domain containing protein</fullName>
    </submittedName>
</protein>
<evidence type="ECO:0000313" key="3">
    <source>
        <dbReference type="Proteomes" id="UP000003806"/>
    </source>
</evidence>
<keyword evidence="3" id="KW-1185">Reference proteome</keyword>
<dbReference type="SUPFAM" id="SSF52833">
    <property type="entry name" value="Thioredoxin-like"/>
    <property type="match status" value="1"/>
</dbReference>
<evidence type="ECO:0000259" key="1">
    <source>
        <dbReference type="Pfam" id="PF03190"/>
    </source>
</evidence>
<dbReference type="PANTHER" id="PTHR42899:SF1">
    <property type="entry name" value="SPERMATOGENESIS-ASSOCIATED PROTEIN 20"/>
    <property type="match status" value="1"/>
</dbReference>
<name>H0UKF4_9BACT</name>
<dbReference type="InterPro" id="IPR004879">
    <property type="entry name" value="Ssp411-like_TRX"/>
</dbReference>
<dbReference type="Gene3D" id="3.40.30.10">
    <property type="entry name" value="Glutaredoxin"/>
    <property type="match status" value="1"/>
</dbReference>
<dbReference type="SUPFAM" id="SSF48208">
    <property type="entry name" value="Six-hairpin glycosidases"/>
    <property type="match status" value="2"/>
</dbReference>
<dbReference type="Pfam" id="PF03190">
    <property type="entry name" value="Thioredox_DsbH"/>
    <property type="match status" value="1"/>
</dbReference>
<dbReference type="AlphaFoldDB" id="H0UKF4"/>
<dbReference type="STRING" id="885272.JonanDRAFT_0784"/>
<dbReference type="Proteomes" id="UP000003806">
    <property type="component" value="Chromosome"/>
</dbReference>
<dbReference type="InterPro" id="IPR036249">
    <property type="entry name" value="Thioredoxin-like_sf"/>
</dbReference>
<dbReference type="GO" id="GO:0005975">
    <property type="term" value="P:carbohydrate metabolic process"/>
    <property type="evidence" value="ECO:0007669"/>
    <property type="project" value="InterPro"/>
</dbReference>
<dbReference type="PANTHER" id="PTHR42899">
    <property type="entry name" value="SPERMATOGENESIS-ASSOCIATED PROTEIN 20"/>
    <property type="match status" value="1"/>
</dbReference>
<dbReference type="EMBL" id="CM001376">
    <property type="protein sequence ID" value="EHM13163.1"/>
    <property type="molecule type" value="Genomic_DNA"/>
</dbReference>
<feature type="domain" description="Spermatogenesis-associated protein 20-like TRX" evidence="1">
    <location>
        <begin position="9"/>
        <end position="152"/>
    </location>
</feature>
<sequence>MNSSDDYQELSSSSSQYVRQHLSDLVRWRGWDAGREEASRTGMPLLVLVGFASCHWCHVLARETFRDPDAAELINRRFVPVVVDRQERPDLDRYYMSACQATGEGGGWPLLAAALADGRPFFLSTYRLLNGPEGMYETLLAIANLWEADRHRRATIDDWVKEARTPPAPSEEADLKGAAQFLVRAQSPETGSWGRAPLFPQMHLASFLFQASSVLNVPQAADAALKLLERVCRGGICDPVSGGIFRYSTDDRWLVPHYEKMLADNALFINACLDGWQRSGRSLFLFCARRALRWLLTRLQNPNGTFAAATDADSGGGEGAYYALTPQDVRESGANRPAELCELLGLSANQPIPHLSDGADIGALPVSELDRLDRWRDDRSELLVGQLVMTSWNGLACAALARFGRLNCPEAARAAERSGLWLKGQLDAGKSAFLEDWAFPLWGLWELYQANPSRARAEYLAEKALQMINKFAGAPDGGLWDSVSGDVPPSAERFEGGRPTGNAVAAFLLARLAAVSQRQDIWDAWEKIKNSLSFDLRLAQFFGMAAQAAVSSPERLIRVAAPAGEAQRLSQALAEKQMPLAVIAEGGRGPVAHLSGSEVLSTSADA</sequence>
<dbReference type="InterPro" id="IPR008928">
    <property type="entry name" value="6-hairpin_glycosidase_sf"/>
</dbReference>
<accession>H0UKF4</accession>
<organism evidence="2 3">
    <name type="scientific">Jonquetella anthropi DSM 22815</name>
    <dbReference type="NCBI Taxonomy" id="885272"/>
    <lineage>
        <taxon>Bacteria</taxon>
        <taxon>Thermotogati</taxon>
        <taxon>Synergistota</taxon>
        <taxon>Synergistia</taxon>
        <taxon>Synergistales</taxon>
        <taxon>Dethiosulfovibrionaceae</taxon>
        <taxon>Jonquetella</taxon>
    </lineage>
</organism>
<dbReference type="PIRSF" id="PIRSF006402">
    <property type="entry name" value="UCP006402_thioredoxin"/>
    <property type="match status" value="1"/>
</dbReference>
<proteinExistence type="predicted"/>
<reference evidence="2 3" key="1">
    <citation type="submission" date="2011-11" db="EMBL/GenBank/DDBJ databases">
        <title>The Noncontiguous Finished genome of Jonquetella anthropi DSM 22815.</title>
        <authorList>
            <consortium name="US DOE Joint Genome Institute (JGI-PGF)"/>
            <person name="Lucas S."/>
            <person name="Copeland A."/>
            <person name="Lapidus A."/>
            <person name="Glavina del Rio T."/>
            <person name="Dalin E."/>
            <person name="Tice H."/>
            <person name="Bruce D."/>
            <person name="Goodwin L."/>
            <person name="Pitluck S."/>
            <person name="Peters L."/>
            <person name="Mikhailova N."/>
            <person name="Held B."/>
            <person name="Kyrpides N."/>
            <person name="Mavromatis K."/>
            <person name="Ivanova N."/>
            <person name="Markowitz V."/>
            <person name="Cheng J.-F."/>
            <person name="Hugenholtz P."/>
            <person name="Woyke T."/>
            <person name="Wu D."/>
            <person name="Gronow S."/>
            <person name="Wellnitz S."/>
            <person name="Brambilla E."/>
            <person name="Klenk H.-P."/>
            <person name="Eisen J.A."/>
        </authorList>
    </citation>
    <scope>NUCLEOTIDE SEQUENCE [LARGE SCALE GENOMIC DNA]</scope>
    <source>
        <strain evidence="2 3">DSM 22815</strain>
    </source>
</reference>
<gene>
    <name evidence="2" type="ORF">JonanDRAFT_0784</name>
</gene>
<evidence type="ECO:0000313" key="2">
    <source>
        <dbReference type="EMBL" id="EHM13163.1"/>
    </source>
</evidence>
<dbReference type="HOGENOM" id="CLU_145981_0_0_0"/>
<dbReference type="eggNOG" id="COG1331">
    <property type="taxonomic scope" value="Bacteria"/>
</dbReference>
<dbReference type="InterPro" id="IPR024705">
    <property type="entry name" value="Ssp411"/>
</dbReference>